<keyword evidence="5" id="KW-1185">Reference proteome</keyword>
<reference evidence="4" key="2">
    <citation type="submission" date="2023-05" db="EMBL/GenBank/DDBJ databases">
        <authorList>
            <consortium name="Lawrence Berkeley National Laboratory"/>
            <person name="Steindorff A."/>
            <person name="Hensen N."/>
            <person name="Bonometti L."/>
            <person name="Westerberg I."/>
            <person name="Brannstrom I.O."/>
            <person name="Guillou S."/>
            <person name="Cros-Aarteil S."/>
            <person name="Calhoun S."/>
            <person name="Haridas S."/>
            <person name="Kuo A."/>
            <person name="Mondo S."/>
            <person name="Pangilinan J."/>
            <person name="Riley R."/>
            <person name="Labutti K."/>
            <person name="Andreopoulos B."/>
            <person name="Lipzen A."/>
            <person name="Chen C."/>
            <person name="Yanf M."/>
            <person name="Daum C."/>
            <person name="Ng V."/>
            <person name="Clum A."/>
            <person name="Ohm R."/>
            <person name="Martin F."/>
            <person name="Silar P."/>
            <person name="Natvig D."/>
            <person name="Lalanne C."/>
            <person name="Gautier V."/>
            <person name="Ament-Velasquez S.L."/>
            <person name="Kruys A."/>
            <person name="Hutchinson M.I."/>
            <person name="Powell A.J."/>
            <person name="Barry K."/>
            <person name="Miller A.N."/>
            <person name="Grigoriev I.V."/>
            <person name="Debuchy R."/>
            <person name="Gladieux P."/>
            <person name="Thoren M.H."/>
            <person name="Johannesson H."/>
        </authorList>
    </citation>
    <scope>NUCLEOTIDE SEQUENCE</scope>
    <source>
        <strain evidence="4">CBS 990.96</strain>
    </source>
</reference>
<evidence type="ECO:0000313" key="4">
    <source>
        <dbReference type="EMBL" id="KAK4230174.1"/>
    </source>
</evidence>
<sequence>MDPISALGIAAAVVQFVDFGSRLLHGVVEIHKSESGQLTEHAQLAQMSSDLLRLTLEVEDKARFFGTTTNYTRSDSEEIFFRLCQECAAISRELGAALARVQDNRSGIGRRSKVSSVGGVFQDFKTALRAIWGSKDAIQFLPRRLADVRQEIMTAVLLLLWGENQQRGKRHDQIIGLLDNLAKSTQALKADRIVVDLGPTSITNELNEILGDLPTKQSQEGGVTALLERKGSGFESISEVQSQLEAKMRRGWKHSSVFEIIDLGLSSYSIPEPESRAVERFIIESLKYESMRSRVRSISRAHSKTFRWVFEEPPLDQDGQALWSSFSGWLERKDDREVYWITGKPGSGKSTLMSFILENCRQRLLNSLSNWAGEVPVFLASFYAWHTGNDLQRTVEGFLRTMLSEFLTKIPALLKALHPRRYMLRHDFHVLGVDAPLPDWELPELLQCFRALVSHSGTSFKLALFVDGLDEFDGDHTHQLLINLIKEISSHPAIKVCVSSRPWNVFNDAFKKEPSLRLENLTQKDIQGFVEHEFDANVGYQEMKDAFPDQANQLIIEIVDKGKGVFLWISIVVRTLLAELTEGSLFSELQAKVDNLPEDLSRLYESIWTRIQPEFRIEASKYIQLLEKSRSYNTFPALSLDILWLSHEDVPLDINLQAMSRESREAARKPIQRRLNSRTKNLLETRRSGGIDYLHRTAHEWVISQWKRIIEDGPQQFEPALWLFKGFCLSLSPRSKGLTALHNPKELLSFVECCRDIRDIHHPQFKHIMGIFSKNTIFKNGICWVCNEIWTPHKSCFLYFCAALCLNNYVSDLVRTSSSPEEMLQVISKAGSSSSFPCLVLRAALFGYTDLSAVFSQGVIPGPFRNCRDWFYDETKREMYGTSRVELVKFLLSTCTYSLDVIISLLAGVDYLLIQCRSDPPKQQSSPSLLYDSGKQSKRVRFSGLVEDAADDDDHYLEADDDPLASSETEKRFNLSEISPYLERVKRVLRDEIDSRQQQQRQQPPPPPPPNRKTNRRRHRRADDVRVIKWFLPKNFRILGKMIGSTG</sequence>
<organism evidence="4 5">
    <name type="scientific">Podospora fimiseda</name>
    <dbReference type="NCBI Taxonomy" id="252190"/>
    <lineage>
        <taxon>Eukaryota</taxon>
        <taxon>Fungi</taxon>
        <taxon>Dikarya</taxon>
        <taxon>Ascomycota</taxon>
        <taxon>Pezizomycotina</taxon>
        <taxon>Sordariomycetes</taxon>
        <taxon>Sordariomycetidae</taxon>
        <taxon>Sordariales</taxon>
        <taxon>Podosporaceae</taxon>
        <taxon>Podospora</taxon>
    </lineage>
</organism>
<dbReference type="AlphaFoldDB" id="A0AAN7BV49"/>
<evidence type="ECO:0000313" key="5">
    <source>
        <dbReference type="Proteomes" id="UP001301958"/>
    </source>
</evidence>
<evidence type="ECO:0000259" key="3">
    <source>
        <dbReference type="Pfam" id="PF24883"/>
    </source>
</evidence>
<dbReference type="PANTHER" id="PTHR10039:SF5">
    <property type="entry name" value="NACHT DOMAIN-CONTAINING PROTEIN"/>
    <property type="match status" value="1"/>
</dbReference>
<evidence type="ECO:0000256" key="2">
    <source>
        <dbReference type="SAM" id="MobiDB-lite"/>
    </source>
</evidence>
<accession>A0AAN7BV49</accession>
<dbReference type="Proteomes" id="UP001301958">
    <property type="component" value="Unassembled WGS sequence"/>
</dbReference>
<gene>
    <name evidence="4" type="ORF">QBC38DRAFT_496912</name>
</gene>
<proteinExistence type="predicted"/>
<keyword evidence="1" id="KW-0677">Repeat</keyword>
<dbReference type="Pfam" id="PF24883">
    <property type="entry name" value="NPHP3_N"/>
    <property type="match status" value="1"/>
</dbReference>
<dbReference type="InterPro" id="IPR056884">
    <property type="entry name" value="NPHP3-like_N"/>
</dbReference>
<evidence type="ECO:0000256" key="1">
    <source>
        <dbReference type="ARBA" id="ARBA00022737"/>
    </source>
</evidence>
<dbReference type="Gene3D" id="3.40.50.300">
    <property type="entry name" value="P-loop containing nucleotide triphosphate hydrolases"/>
    <property type="match status" value="1"/>
</dbReference>
<comment type="caution">
    <text evidence="4">The sequence shown here is derived from an EMBL/GenBank/DDBJ whole genome shotgun (WGS) entry which is preliminary data.</text>
</comment>
<dbReference type="EMBL" id="MU865301">
    <property type="protein sequence ID" value="KAK4230174.1"/>
    <property type="molecule type" value="Genomic_DNA"/>
</dbReference>
<name>A0AAN7BV49_9PEZI</name>
<dbReference type="SUPFAM" id="SSF52540">
    <property type="entry name" value="P-loop containing nucleoside triphosphate hydrolases"/>
    <property type="match status" value="1"/>
</dbReference>
<feature type="domain" description="Nephrocystin 3-like N-terminal" evidence="3">
    <location>
        <begin position="325"/>
        <end position="501"/>
    </location>
</feature>
<reference evidence="4" key="1">
    <citation type="journal article" date="2023" name="Mol. Phylogenet. Evol.">
        <title>Genome-scale phylogeny and comparative genomics of the fungal order Sordariales.</title>
        <authorList>
            <person name="Hensen N."/>
            <person name="Bonometti L."/>
            <person name="Westerberg I."/>
            <person name="Brannstrom I.O."/>
            <person name="Guillou S."/>
            <person name="Cros-Aarteil S."/>
            <person name="Calhoun S."/>
            <person name="Haridas S."/>
            <person name="Kuo A."/>
            <person name="Mondo S."/>
            <person name="Pangilinan J."/>
            <person name="Riley R."/>
            <person name="LaButti K."/>
            <person name="Andreopoulos B."/>
            <person name="Lipzen A."/>
            <person name="Chen C."/>
            <person name="Yan M."/>
            <person name="Daum C."/>
            <person name="Ng V."/>
            <person name="Clum A."/>
            <person name="Steindorff A."/>
            <person name="Ohm R.A."/>
            <person name="Martin F."/>
            <person name="Silar P."/>
            <person name="Natvig D.O."/>
            <person name="Lalanne C."/>
            <person name="Gautier V."/>
            <person name="Ament-Velasquez S.L."/>
            <person name="Kruys A."/>
            <person name="Hutchinson M.I."/>
            <person name="Powell A.J."/>
            <person name="Barry K."/>
            <person name="Miller A.N."/>
            <person name="Grigoriev I.V."/>
            <person name="Debuchy R."/>
            <person name="Gladieux P."/>
            <person name="Hiltunen Thoren M."/>
            <person name="Johannesson H."/>
        </authorList>
    </citation>
    <scope>NUCLEOTIDE SEQUENCE</scope>
    <source>
        <strain evidence="4">CBS 990.96</strain>
    </source>
</reference>
<dbReference type="PANTHER" id="PTHR10039">
    <property type="entry name" value="AMELOGENIN"/>
    <property type="match status" value="1"/>
</dbReference>
<feature type="region of interest" description="Disordered" evidence="2">
    <location>
        <begin position="994"/>
        <end position="1020"/>
    </location>
</feature>
<protein>
    <recommendedName>
        <fullName evidence="3">Nephrocystin 3-like N-terminal domain-containing protein</fullName>
    </recommendedName>
</protein>
<dbReference type="InterPro" id="IPR027417">
    <property type="entry name" value="P-loop_NTPase"/>
</dbReference>